<name>A0AAV2GY28_LYMST</name>
<evidence type="ECO:0000256" key="1">
    <source>
        <dbReference type="ARBA" id="ARBA00001962"/>
    </source>
</evidence>
<evidence type="ECO:0000313" key="3">
    <source>
        <dbReference type="Proteomes" id="UP001497497"/>
    </source>
</evidence>
<comment type="caution">
    <text evidence="2">The sequence shown here is derived from an EMBL/GenBank/DDBJ whole genome shotgun (WGS) entry which is preliminary data.</text>
</comment>
<comment type="cofactor">
    <cofactor evidence="1">
        <name>Fe cation</name>
        <dbReference type="ChEBI" id="CHEBI:24875"/>
    </cofactor>
</comment>
<organism evidence="2 3">
    <name type="scientific">Lymnaea stagnalis</name>
    <name type="common">Great pond snail</name>
    <name type="synonym">Helix stagnalis</name>
    <dbReference type="NCBI Taxonomy" id="6523"/>
    <lineage>
        <taxon>Eukaryota</taxon>
        <taxon>Metazoa</taxon>
        <taxon>Spiralia</taxon>
        <taxon>Lophotrochozoa</taxon>
        <taxon>Mollusca</taxon>
        <taxon>Gastropoda</taxon>
        <taxon>Heterobranchia</taxon>
        <taxon>Euthyneura</taxon>
        <taxon>Panpulmonata</taxon>
        <taxon>Hygrophila</taxon>
        <taxon>Lymnaeoidea</taxon>
        <taxon>Lymnaeidae</taxon>
        <taxon>Lymnaea</taxon>
    </lineage>
</organism>
<gene>
    <name evidence="2" type="ORF">GSLYS_00000093001</name>
</gene>
<accession>A0AAV2GY28</accession>
<dbReference type="Gene3D" id="2.60.120.620">
    <property type="entry name" value="q2cbj1_9rhob like domain"/>
    <property type="match status" value="1"/>
</dbReference>
<sequence>MAYDQKKRFPGESDEAFPAPFISPPSPVTTIKPGQLPYTEIQKFFDEGYLVVKNFFTRDELDSCRRDIEVMVEQLAQKLFNTGKVKNLYREYGLFQRLTKLEEEYTGANILLFKYQKMPESIQKLWSNERILNLMEQILGPEIAGHPVWNLRTKTPKSEAVNIPWHQDSGYFSNESYDHMIATAWIPFLDATEENGCMEMAKFGHRSGKVAVHECCAGPTWYIMLAHEVMRDALGVDLEKHIIPEPVPYGGFILFNNLTPHRSLPNNSNDVRWSVDLRWQSPKLPYGFFGIQDGILFRSPGQPDLKPDWKAFFSVDRKLVWQQRFSKEGDDANNEFDTRITGPWIGKWEVVNHNAHTDLFTKITSG</sequence>
<protein>
    <recommendedName>
        <fullName evidence="4">Phytanoyl-CoA dioxygenase family protein</fullName>
    </recommendedName>
</protein>
<evidence type="ECO:0008006" key="4">
    <source>
        <dbReference type="Google" id="ProtNLM"/>
    </source>
</evidence>
<dbReference type="PANTHER" id="PTHR20883:SF14">
    <property type="entry name" value="PHYTANOYL-COA DIOXYGENASE"/>
    <property type="match status" value="1"/>
</dbReference>
<reference evidence="2 3" key="1">
    <citation type="submission" date="2024-04" db="EMBL/GenBank/DDBJ databases">
        <authorList>
            <consortium name="Genoscope - CEA"/>
            <person name="William W."/>
        </authorList>
    </citation>
    <scope>NUCLEOTIDE SEQUENCE [LARGE SCALE GENOMIC DNA]</scope>
</reference>
<dbReference type="AlphaFoldDB" id="A0AAV2GY28"/>
<dbReference type="Pfam" id="PF05721">
    <property type="entry name" value="PhyH"/>
    <property type="match status" value="1"/>
</dbReference>
<dbReference type="InterPro" id="IPR008775">
    <property type="entry name" value="Phytyl_CoA_dOase-like"/>
</dbReference>
<dbReference type="EMBL" id="CAXITT010000001">
    <property type="protein sequence ID" value="CAL1525916.1"/>
    <property type="molecule type" value="Genomic_DNA"/>
</dbReference>
<dbReference type="Proteomes" id="UP001497497">
    <property type="component" value="Unassembled WGS sequence"/>
</dbReference>
<dbReference type="PANTHER" id="PTHR20883">
    <property type="entry name" value="PHYTANOYL-COA DIOXYGENASE DOMAIN CONTAINING 1"/>
    <property type="match status" value="1"/>
</dbReference>
<evidence type="ECO:0000313" key="2">
    <source>
        <dbReference type="EMBL" id="CAL1525916.1"/>
    </source>
</evidence>
<keyword evidence="3" id="KW-1185">Reference proteome</keyword>
<proteinExistence type="predicted"/>
<dbReference type="SUPFAM" id="SSF51197">
    <property type="entry name" value="Clavaminate synthase-like"/>
    <property type="match status" value="1"/>
</dbReference>